<sequence>MIDWIDYIPPENIFLTDPTRRKELPFFDAAVQAGFPNPADNYIRQRLNLQDLCVLHPDNTYFVKATGESMLGDYIFPGSILVVDSTRPIETGMVIVIWVNEGWCVKRYIDKSPMIMLESSNENYAPMYLHPDRDKVAVLGEVTYIISKPPRYARYR</sequence>
<dbReference type="PANTHER" id="PTHR33516">
    <property type="entry name" value="LEXA REPRESSOR"/>
    <property type="match status" value="1"/>
</dbReference>
<dbReference type="CDD" id="cd06529">
    <property type="entry name" value="S24_LexA-like"/>
    <property type="match status" value="1"/>
</dbReference>
<dbReference type="Proteomes" id="UP000033054">
    <property type="component" value="Chromosome"/>
</dbReference>
<dbReference type="InterPro" id="IPR039418">
    <property type="entry name" value="LexA-like"/>
</dbReference>
<dbReference type="PATRIC" id="fig|1379870.5.peg.677"/>
<evidence type="ECO:0000313" key="2">
    <source>
        <dbReference type="EMBL" id="AKD54036.1"/>
    </source>
</evidence>
<dbReference type="InterPro" id="IPR050077">
    <property type="entry name" value="LexA_repressor"/>
</dbReference>
<dbReference type="STRING" id="1379870.SD10_03070"/>
<dbReference type="InterPro" id="IPR015927">
    <property type="entry name" value="Peptidase_S24_S26A/B/C"/>
</dbReference>
<protein>
    <submittedName>
        <fullName evidence="2">DNA repair protein</fullName>
    </submittedName>
</protein>
<name>A0A0E3V5X5_9BACT</name>
<reference evidence="2 3" key="1">
    <citation type="journal article" date="2014" name="Curr. Microbiol.">
        <title>Spirosoma radiotolerans sp. nov., a gamma-radiation-resistant bacterium isolated from gamma ray-irradiated soil.</title>
        <authorList>
            <person name="Lee J.J."/>
            <person name="Srinivasan S."/>
            <person name="Lim S."/>
            <person name="Joe M."/>
            <person name="Im S."/>
            <person name="Bae S.I."/>
            <person name="Park K.R."/>
            <person name="Han J.H."/>
            <person name="Park S.H."/>
            <person name="Joo B.M."/>
            <person name="Park S.J."/>
            <person name="Kim M.K."/>
        </authorList>
    </citation>
    <scope>NUCLEOTIDE SEQUENCE [LARGE SCALE GENOMIC DNA]</scope>
    <source>
        <strain evidence="2 3">DG5A</strain>
    </source>
</reference>
<feature type="domain" description="Peptidase S24/S26A/S26B/S26C" evidence="1">
    <location>
        <begin position="25"/>
        <end position="142"/>
    </location>
</feature>
<accession>A0A0E3V5X5</accession>
<dbReference type="Pfam" id="PF00717">
    <property type="entry name" value="Peptidase_S24"/>
    <property type="match status" value="1"/>
</dbReference>
<dbReference type="SUPFAM" id="SSF51306">
    <property type="entry name" value="LexA/Signal peptidase"/>
    <property type="match status" value="1"/>
</dbReference>
<organism evidence="2 3">
    <name type="scientific">Spirosoma radiotolerans</name>
    <dbReference type="NCBI Taxonomy" id="1379870"/>
    <lineage>
        <taxon>Bacteria</taxon>
        <taxon>Pseudomonadati</taxon>
        <taxon>Bacteroidota</taxon>
        <taxon>Cytophagia</taxon>
        <taxon>Cytophagales</taxon>
        <taxon>Cytophagaceae</taxon>
        <taxon>Spirosoma</taxon>
    </lineage>
</organism>
<dbReference type="OrthoDB" id="9787787at2"/>
<gene>
    <name evidence="2" type="ORF">SD10_03070</name>
</gene>
<dbReference type="RefSeq" id="WP_046375632.1">
    <property type="nucleotide sequence ID" value="NZ_CP010429.1"/>
</dbReference>
<dbReference type="AlphaFoldDB" id="A0A0E3V5X5"/>
<dbReference type="KEGG" id="srd:SD10_03070"/>
<keyword evidence="3" id="KW-1185">Reference proteome</keyword>
<evidence type="ECO:0000259" key="1">
    <source>
        <dbReference type="Pfam" id="PF00717"/>
    </source>
</evidence>
<dbReference type="HOGENOM" id="CLU_066192_0_0_10"/>
<dbReference type="EMBL" id="CP010429">
    <property type="protein sequence ID" value="AKD54036.1"/>
    <property type="molecule type" value="Genomic_DNA"/>
</dbReference>
<evidence type="ECO:0000313" key="3">
    <source>
        <dbReference type="Proteomes" id="UP000033054"/>
    </source>
</evidence>
<dbReference type="Gene3D" id="2.10.109.10">
    <property type="entry name" value="Umud Fragment, subunit A"/>
    <property type="match status" value="1"/>
</dbReference>
<dbReference type="PANTHER" id="PTHR33516:SF2">
    <property type="entry name" value="LEXA REPRESSOR-RELATED"/>
    <property type="match status" value="1"/>
</dbReference>
<dbReference type="InterPro" id="IPR036286">
    <property type="entry name" value="LexA/Signal_pep-like_sf"/>
</dbReference>
<proteinExistence type="predicted"/>